<proteinExistence type="predicted"/>
<evidence type="ECO:0000313" key="2">
    <source>
        <dbReference type="Proteomes" id="UP000032254"/>
    </source>
</evidence>
<name>A0A0D0V720_9ACTN</name>
<protein>
    <recommendedName>
        <fullName evidence="3">Methyl-accepting transducer domain-containing protein</fullName>
    </recommendedName>
</protein>
<dbReference type="Proteomes" id="UP000032254">
    <property type="component" value="Unassembled WGS sequence"/>
</dbReference>
<dbReference type="RefSeq" id="WP_043963713.1">
    <property type="nucleotide sequence ID" value="NZ_CBDREH010000001.1"/>
</dbReference>
<dbReference type="AlphaFoldDB" id="A0A0D0V720"/>
<organism evidence="1 2">
    <name type="scientific">Micromonospora haikouensis</name>
    <dbReference type="NCBI Taxonomy" id="686309"/>
    <lineage>
        <taxon>Bacteria</taxon>
        <taxon>Bacillati</taxon>
        <taxon>Actinomycetota</taxon>
        <taxon>Actinomycetes</taxon>
        <taxon>Micromonosporales</taxon>
        <taxon>Micromonosporaceae</taxon>
        <taxon>Micromonospora</taxon>
    </lineage>
</organism>
<sequence length="175" mass="17650">MSHIEKITGELRALMTGVERAQGLMAAARNQAQEVALRAAGAGFVAVAAGMTRVGSTITEIQGGLGSLSGSIGEATKATAAVPHEATPQETIAGLTPVLAAVDSARDATTGIITQVGEAQQLVAMILQGGQPGPLLQALDGIKQVLVLVVQRTGIARQHVEAAIAEARQLGSSGN</sequence>
<accession>A0A0D0V720</accession>
<evidence type="ECO:0000313" key="1">
    <source>
        <dbReference type="EMBL" id="KIR66667.1"/>
    </source>
</evidence>
<dbReference type="EMBL" id="JXSX01000001">
    <property type="protein sequence ID" value="KIR66667.1"/>
    <property type="molecule type" value="Genomic_DNA"/>
</dbReference>
<dbReference type="Pfam" id="PF19757">
    <property type="entry name" value="DUF6244"/>
    <property type="match status" value="1"/>
</dbReference>
<dbReference type="InterPro" id="IPR046211">
    <property type="entry name" value="DUF6244"/>
</dbReference>
<dbReference type="GeneID" id="301303105"/>
<dbReference type="PATRIC" id="fig|47853.6.peg.595"/>
<gene>
    <name evidence="1" type="ORF">TK50_02790</name>
</gene>
<evidence type="ECO:0008006" key="3">
    <source>
        <dbReference type="Google" id="ProtNLM"/>
    </source>
</evidence>
<keyword evidence="2" id="KW-1185">Reference proteome</keyword>
<reference evidence="1 2" key="1">
    <citation type="submission" date="2015-01" db="EMBL/GenBank/DDBJ databases">
        <title>Sequencing and annotation of Micromonospora carbonacea strain JXNU-1 genome.</title>
        <authorList>
            <person name="Long Z."/>
            <person name="Huang Y."/>
            <person name="Jiang Y."/>
        </authorList>
    </citation>
    <scope>NUCLEOTIDE SEQUENCE [LARGE SCALE GENOMIC DNA]</scope>
    <source>
        <strain evidence="1 2">JXNU-1</strain>
    </source>
</reference>
<dbReference type="OrthoDB" id="3405122at2"/>
<comment type="caution">
    <text evidence="1">The sequence shown here is derived from an EMBL/GenBank/DDBJ whole genome shotgun (WGS) entry which is preliminary data.</text>
</comment>